<evidence type="ECO:0000256" key="1">
    <source>
        <dbReference type="ARBA" id="ARBA00004123"/>
    </source>
</evidence>
<keyword evidence="5" id="KW-0804">Transcription</keyword>
<feature type="region of interest" description="Disordered" evidence="7">
    <location>
        <begin position="175"/>
        <end position="197"/>
    </location>
</feature>
<evidence type="ECO:0000256" key="6">
    <source>
        <dbReference type="ARBA" id="ARBA00023242"/>
    </source>
</evidence>
<dbReference type="InterPro" id="IPR009072">
    <property type="entry name" value="Histone-fold"/>
</dbReference>
<dbReference type="Pfam" id="PF07524">
    <property type="entry name" value="Bromo_TP"/>
    <property type="match status" value="1"/>
</dbReference>
<reference evidence="9 10" key="1">
    <citation type="journal article" date="2018" name="Proc. Natl. Acad. Sci. U.S.A.">
        <title>Draft genome sequence of Camellia sinensis var. sinensis provides insights into the evolution of the tea genome and tea quality.</title>
        <authorList>
            <person name="Wei C."/>
            <person name="Yang H."/>
            <person name="Wang S."/>
            <person name="Zhao J."/>
            <person name="Liu C."/>
            <person name="Gao L."/>
            <person name="Xia E."/>
            <person name="Lu Y."/>
            <person name="Tai Y."/>
            <person name="She G."/>
            <person name="Sun J."/>
            <person name="Cao H."/>
            <person name="Tong W."/>
            <person name="Gao Q."/>
            <person name="Li Y."/>
            <person name="Deng W."/>
            <person name="Jiang X."/>
            <person name="Wang W."/>
            <person name="Chen Q."/>
            <person name="Zhang S."/>
            <person name="Li H."/>
            <person name="Wu J."/>
            <person name="Wang P."/>
            <person name="Li P."/>
            <person name="Shi C."/>
            <person name="Zheng F."/>
            <person name="Jian J."/>
            <person name="Huang B."/>
            <person name="Shan D."/>
            <person name="Shi M."/>
            <person name="Fang C."/>
            <person name="Yue Y."/>
            <person name="Li F."/>
            <person name="Li D."/>
            <person name="Wei S."/>
            <person name="Han B."/>
            <person name="Jiang C."/>
            <person name="Yin Y."/>
            <person name="Xia T."/>
            <person name="Zhang Z."/>
            <person name="Bennetzen J.L."/>
            <person name="Zhao S."/>
            <person name="Wan X."/>
        </authorList>
    </citation>
    <scope>NUCLEOTIDE SEQUENCE [LARGE SCALE GENOMIC DNA]</scope>
    <source>
        <strain evidence="10">cv. Shuchazao</strain>
        <tissue evidence="9">Leaf</tissue>
    </source>
</reference>
<dbReference type="STRING" id="542762.A0A4S4CY62"/>
<dbReference type="EMBL" id="SDRB02013583">
    <property type="protein sequence ID" value="THF94597.1"/>
    <property type="molecule type" value="Genomic_DNA"/>
</dbReference>
<dbReference type="Pfam" id="PF10406">
    <property type="entry name" value="TAF8_C"/>
    <property type="match status" value="1"/>
</dbReference>
<feature type="domain" description="Bromodomain associated" evidence="8">
    <location>
        <begin position="22"/>
        <end position="98"/>
    </location>
</feature>
<dbReference type="PANTHER" id="PTHR46338">
    <property type="entry name" value="TRANSCRIPTION INITIATION FACTOR TFIID SUBUNIT 8"/>
    <property type="match status" value="1"/>
</dbReference>
<evidence type="ECO:0000256" key="3">
    <source>
        <dbReference type="ARBA" id="ARBA00017307"/>
    </source>
</evidence>
<organism evidence="9 10">
    <name type="scientific">Camellia sinensis var. sinensis</name>
    <name type="common">China tea</name>
    <dbReference type="NCBI Taxonomy" id="542762"/>
    <lineage>
        <taxon>Eukaryota</taxon>
        <taxon>Viridiplantae</taxon>
        <taxon>Streptophyta</taxon>
        <taxon>Embryophyta</taxon>
        <taxon>Tracheophyta</taxon>
        <taxon>Spermatophyta</taxon>
        <taxon>Magnoliopsida</taxon>
        <taxon>eudicotyledons</taxon>
        <taxon>Gunneridae</taxon>
        <taxon>Pentapetalae</taxon>
        <taxon>asterids</taxon>
        <taxon>Ericales</taxon>
        <taxon>Theaceae</taxon>
        <taxon>Camellia</taxon>
    </lineage>
</organism>
<sequence>MSNGGRESGRECEHGKSKKKSDDFAQAIAKIAVAQVCESEGFQSFQQAALNTLSDVTVRYIREIGKSANFYANLAGRSESNVFDIIHGLEDLESSQGFSGASDINCCPAGSGIVREITQYVGDAEEIPFPYSIPSFPIIKDRNPILSFAQVTEVSPSEHIPSWLPAFPDPQICTRSPSRKGREADTPFDKTEPSKEQRKVETTLLNLQQQLACNGSEVPTAVDPGDADKAKQAAESNPFLAAPLRIGEKEVSSVVLPPKLLDEAAANNSAVVQNHVSVLETFAPAIEAMKNTLCDSEEDGKKVLLNTRSTVQFKFGIGKKSSGTSSIRNEGIDKINSWFGDTNEKDNKKRRAEHILKESIENPQELAQL</sequence>
<dbReference type="AlphaFoldDB" id="A0A4S4CY62"/>
<dbReference type="InterPro" id="IPR006565">
    <property type="entry name" value="BTP"/>
</dbReference>
<dbReference type="GO" id="GO:0046982">
    <property type="term" value="F:protein heterodimerization activity"/>
    <property type="evidence" value="ECO:0007669"/>
    <property type="project" value="InterPro"/>
</dbReference>
<evidence type="ECO:0000256" key="5">
    <source>
        <dbReference type="ARBA" id="ARBA00023163"/>
    </source>
</evidence>
<accession>A0A4S4CY62</accession>
<protein>
    <recommendedName>
        <fullName evidence="3">Transcription initiation factor TFIID subunit 8</fullName>
    </recommendedName>
</protein>
<evidence type="ECO:0000259" key="8">
    <source>
        <dbReference type="SMART" id="SM00576"/>
    </source>
</evidence>
<keyword evidence="10" id="KW-1185">Reference proteome</keyword>
<evidence type="ECO:0000256" key="7">
    <source>
        <dbReference type="SAM" id="MobiDB-lite"/>
    </source>
</evidence>
<dbReference type="CDD" id="cd08049">
    <property type="entry name" value="TAF8"/>
    <property type="match status" value="1"/>
</dbReference>
<dbReference type="InterPro" id="IPR037818">
    <property type="entry name" value="TAF8"/>
</dbReference>
<dbReference type="PANTHER" id="PTHR46338:SF19">
    <property type="entry name" value="TRANSCRIPTION INITIATION FACTOR TFIID SUBUNIT 8"/>
    <property type="match status" value="1"/>
</dbReference>
<dbReference type="SMART" id="SM00576">
    <property type="entry name" value="BTP"/>
    <property type="match status" value="1"/>
</dbReference>
<evidence type="ECO:0000256" key="4">
    <source>
        <dbReference type="ARBA" id="ARBA00023015"/>
    </source>
</evidence>
<gene>
    <name evidence="9" type="ORF">TEA_013028</name>
</gene>
<comment type="subcellular location">
    <subcellularLocation>
        <location evidence="1">Nucleus</location>
    </subcellularLocation>
</comment>
<keyword evidence="6" id="KW-0539">Nucleus</keyword>
<name>A0A4S4CY62_CAMSN</name>
<comment type="caution">
    <text evidence="9">The sequence shown here is derived from an EMBL/GenBank/DDBJ whole genome shotgun (WGS) entry which is preliminary data.</text>
</comment>
<feature type="compositionally biased region" description="Basic and acidic residues" evidence="7">
    <location>
        <begin position="180"/>
        <end position="197"/>
    </location>
</feature>
<evidence type="ECO:0000313" key="10">
    <source>
        <dbReference type="Proteomes" id="UP000306102"/>
    </source>
</evidence>
<dbReference type="Gene3D" id="1.10.20.10">
    <property type="entry name" value="Histone, subunit A"/>
    <property type="match status" value="1"/>
</dbReference>
<keyword evidence="4" id="KW-0805">Transcription regulation</keyword>
<dbReference type="Proteomes" id="UP000306102">
    <property type="component" value="Unassembled WGS sequence"/>
</dbReference>
<comment type="similarity">
    <text evidence="2">Belongs to the TAF8 family.</text>
</comment>
<evidence type="ECO:0000313" key="9">
    <source>
        <dbReference type="EMBL" id="THF94597.1"/>
    </source>
</evidence>
<dbReference type="GO" id="GO:0005669">
    <property type="term" value="C:transcription factor TFIID complex"/>
    <property type="evidence" value="ECO:0007669"/>
    <property type="project" value="InterPro"/>
</dbReference>
<dbReference type="InterPro" id="IPR019473">
    <property type="entry name" value="TFIID_su8_C"/>
</dbReference>
<proteinExistence type="inferred from homology"/>
<evidence type="ECO:0000256" key="2">
    <source>
        <dbReference type="ARBA" id="ARBA00008767"/>
    </source>
</evidence>